<reference evidence="2 3" key="1">
    <citation type="journal article" date="2019" name="Sci. Rep.">
        <title>Orb-weaving spider Araneus ventricosus genome elucidates the spidroin gene catalogue.</title>
        <authorList>
            <person name="Kono N."/>
            <person name="Nakamura H."/>
            <person name="Ohtoshi R."/>
            <person name="Moran D.A.P."/>
            <person name="Shinohara A."/>
            <person name="Yoshida Y."/>
            <person name="Fujiwara M."/>
            <person name="Mori M."/>
            <person name="Tomita M."/>
            <person name="Arakawa K."/>
        </authorList>
    </citation>
    <scope>NUCLEOTIDE SEQUENCE [LARGE SCALE GENOMIC DNA]</scope>
</reference>
<name>A0A4Y2KND6_ARAVE</name>
<accession>A0A4Y2KND6</accession>
<gene>
    <name evidence="2" type="ORF">AVEN_122588_1</name>
</gene>
<proteinExistence type="predicted"/>
<dbReference type="Proteomes" id="UP000499080">
    <property type="component" value="Unassembled WGS sequence"/>
</dbReference>
<evidence type="ECO:0000256" key="1">
    <source>
        <dbReference type="SAM" id="MobiDB-lite"/>
    </source>
</evidence>
<evidence type="ECO:0000313" key="3">
    <source>
        <dbReference type="Proteomes" id="UP000499080"/>
    </source>
</evidence>
<dbReference type="AlphaFoldDB" id="A0A4Y2KND6"/>
<feature type="region of interest" description="Disordered" evidence="1">
    <location>
        <begin position="1"/>
        <end position="22"/>
    </location>
</feature>
<sequence length="240" mass="27639">MTRTTPELAPPSPNFRATPTGGRLATTYDLACNRPHTRRIFSGIGFRTCDPLIPRVMRESREEGEMSDGTPNATRVTNGYENQTYTSYKRREYSKDKEFIADFLATTVAQRKEEEELNRLRLTQQIESNNTTHSVENIQSLDKLLKAVQTLPIPVPKKDETWNPFFDSLERDFKLKNVSEIYKSEIPLKLIGEKAANMLVYIDEDDLKDYDKIKALIIKEYEPSPFVCLDNLKKTKRLPG</sequence>
<evidence type="ECO:0000313" key="2">
    <source>
        <dbReference type="EMBL" id="GBN03450.1"/>
    </source>
</evidence>
<comment type="caution">
    <text evidence="2">The sequence shown here is derived from an EMBL/GenBank/DDBJ whole genome shotgun (WGS) entry which is preliminary data.</text>
</comment>
<organism evidence="2 3">
    <name type="scientific">Araneus ventricosus</name>
    <name type="common">Orbweaver spider</name>
    <name type="synonym">Epeira ventricosa</name>
    <dbReference type="NCBI Taxonomy" id="182803"/>
    <lineage>
        <taxon>Eukaryota</taxon>
        <taxon>Metazoa</taxon>
        <taxon>Ecdysozoa</taxon>
        <taxon>Arthropoda</taxon>
        <taxon>Chelicerata</taxon>
        <taxon>Arachnida</taxon>
        <taxon>Araneae</taxon>
        <taxon>Araneomorphae</taxon>
        <taxon>Entelegynae</taxon>
        <taxon>Araneoidea</taxon>
        <taxon>Araneidae</taxon>
        <taxon>Araneus</taxon>
    </lineage>
</organism>
<protein>
    <submittedName>
        <fullName evidence="2">Uncharacterized protein</fullName>
    </submittedName>
</protein>
<keyword evidence="3" id="KW-1185">Reference proteome</keyword>
<dbReference type="EMBL" id="BGPR01004797">
    <property type="protein sequence ID" value="GBN03450.1"/>
    <property type="molecule type" value="Genomic_DNA"/>
</dbReference>